<reference evidence="3" key="1">
    <citation type="submission" date="2018-04" db="EMBL/GenBank/DDBJ databases">
        <title>Whole genome sequencing of Hypsizygus marmoreus.</title>
        <authorList>
            <person name="Choi I.-G."/>
            <person name="Min B."/>
            <person name="Kim J.-G."/>
            <person name="Kim S."/>
            <person name="Oh Y.-L."/>
            <person name="Kong W.-S."/>
            <person name="Park H."/>
            <person name="Jeong J."/>
            <person name="Song E.-S."/>
        </authorList>
    </citation>
    <scope>NUCLEOTIDE SEQUENCE [LARGE SCALE GENOMIC DNA]</scope>
    <source>
        <strain evidence="3">51987-8</strain>
    </source>
</reference>
<dbReference type="OrthoDB" id="3217871at2759"/>
<proteinExistence type="predicted"/>
<dbReference type="EMBL" id="LUEZ02000184">
    <property type="protein sequence ID" value="RDB15311.1"/>
    <property type="molecule type" value="Genomic_DNA"/>
</dbReference>
<evidence type="ECO:0000313" key="3">
    <source>
        <dbReference type="EMBL" id="RDB15311.1"/>
    </source>
</evidence>
<evidence type="ECO:0000259" key="2">
    <source>
        <dbReference type="PROSITE" id="PS50097"/>
    </source>
</evidence>
<dbReference type="Gene3D" id="3.30.710.10">
    <property type="entry name" value="Potassium Channel Kv1.1, Chain A"/>
    <property type="match status" value="1"/>
</dbReference>
<keyword evidence="4" id="KW-1185">Reference proteome</keyword>
<dbReference type="AlphaFoldDB" id="A0A369IZY4"/>
<gene>
    <name evidence="3" type="ORF">Hypma_004732</name>
</gene>
<organism evidence="3 4">
    <name type="scientific">Hypsizygus marmoreus</name>
    <name type="common">White beech mushroom</name>
    <name type="synonym">Agaricus marmoreus</name>
    <dbReference type="NCBI Taxonomy" id="39966"/>
    <lineage>
        <taxon>Eukaryota</taxon>
        <taxon>Fungi</taxon>
        <taxon>Dikarya</taxon>
        <taxon>Basidiomycota</taxon>
        <taxon>Agaricomycotina</taxon>
        <taxon>Agaricomycetes</taxon>
        <taxon>Agaricomycetidae</taxon>
        <taxon>Agaricales</taxon>
        <taxon>Tricholomatineae</taxon>
        <taxon>Lyophyllaceae</taxon>
        <taxon>Hypsizygus</taxon>
    </lineage>
</organism>
<comment type="caution">
    <text evidence="3">The sequence shown here is derived from an EMBL/GenBank/DDBJ whole genome shotgun (WGS) entry which is preliminary data.</text>
</comment>
<evidence type="ECO:0000256" key="1">
    <source>
        <dbReference type="SAM" id="MobiDB-lite"/>
    </source>
</evidence>
<dbReference type="SMART" id="SM00225">
    <property type="entry name" value="BTB"/>
    <property type="match status" value="1"/>
</dbReference>
<dbReference type="InParanoid" id="A0A369IZY4"/>
<name>A0A369IZY4_HYPMA</name>
<accession>A0A369IZY4</accession>
<dbReference type="Proteomes" id="UP000076154">
    <property type="component" value="Unassembled WGS sequence"/>
</dbReference>
<evidence type="ECO:0000313" key="4">
    <source>
        <dbReference type="Proteomes" id="UP000076154"/>
    </source>
</evidence>
<feature type="region of interest" description="Disordered" evidence="1">
    <location>
        <begin position="40"/>
        <end position="71"/>
    </location>
</feature>
<sequence>MRIRCCENRDPVTEHVPACYKVTCACASIQASYSKVLPMSQSSETLKHSPSSAQRPSKRPRSSSESVTQFGGPATRSELFWIDDGNIILEADGIQFRVHRSMLSRESSVFQGMFTVPQPPNKPQIEGCPVVHLSDSGRDVECFLKAIYDGRWFHGEPRIKIADITRILRMGRKYDCPRFRRDVLKRFSTDFPNSSLAEWEQVSDKSFSAFEDDDGLRLDVLELAREYGFDSILPIVYYDCISFYTVQNILDGDPRDDQTLATLSPDVQAMCLAGVHKLRQALLKHTFKWLSGPYALTPLSNACSQPKRCRFKTAVLATKLLDDSPQTIAGLKSWAKWANNIGESEKLCDPCWHEAQLSYEEGRETLWNALPSPFGLPTWDELKNDA</sequence>
<dbReference type="InterPro" id="IPR000210">
    <property type="entry name" value="BTB/POZ_dom"/>
</dbReference>
<dbReference type="Pfam" id="PF00651">
    <property type="entry name" value="BTB"/>
    <property type="match status" value="1"/>
</dbReference>
<dbReference type="CDD" id="cd18186">
    <property type="entry name" value="BTB_POZ_ZBTB_KLHL-like"/>
    <property type="match status" value="1"/>
</dbReference>
<dbReference type="SUPFAM" id="SSF54695">
    <property type="entry name" value="POZ domain"/>
    <property type="match status" value="1"/>
</dbReference>
<dbReference type="InterPro" id="IPR011333">
    <property type="entry name" value="SKP1/BTB/POZ_sf"/>
</dbReference>
<dbReference type="PROSITE" id="PS50097">
    <property type="entry name" value="BTB"/>
    <property type="match status" value="1"/>
</dbReference>
<feature type="domain" description="BTB" evidence="2">
    <location>
        <begin position="85"/>
        <end position="151"/>
    </location>
</feature>
<protein>
    <recommendedName>
        <fullName evidence="2">BTB domain-containing protein</fullName>
    </recommendedName>
</protein>